<name>A0ACC1IIX1_9FUNG</name>
<sequence length="530" mass="55178">MSASTTDIPLRVQRPRLSPGARTHSTDGTDASLRSSSLDSFDINTEDAPTHMALERRLGLWSGMAIVMGSIIGSGIFSTPALILESVGSVGMSLVVWVVGALVSLCGCAAYMELGTMLPQSGGEKAYLDAAFPRPRALLAFVFCACAIFVASPSGLAADGVVAGSYLLYAATGQAQGHAAWAERLIGVLVTVLCGVIHAVCARAAIRVQTVLTAVKALLLVLVVGVGALSALSAPNAGAAAPSDLFAGSARSANAYAGALFKVFFAYSGYTALNYAVDELRDPARTLPRAALGGLALTALLYILSNVAYFAVLDADAVRSAGTTVAGVFFTRTLGPLWGQRVVPVLIALATLGNVMCGTFAASRLVFAAAREGYVPMGHLWGAVSMRFQTPVWALGASTVLTCVYIVAPPPGQAYALLIDVGGYSTWVFSGLAVLGLLRLRWTRRELPRPFRVWMPAVAVSLAAAAFMCVAPFVSPPPASETEAEPAATLPYWAAPLASAAFIVLACGLWCVQVVLRRGLERAQYIKQGG</sequence>
<organism evidence="1 2">
    <name type="scientific">Kickxella alabastrina</name>
    <dbReference type="NCBI Taxonomy" id="61397"/>
    <lineage>
        <taxon>Eukaryota</taxon>
        <taxon>Fungi</taxon>
        <taxon>Fungi incertae sedis</taxon>
        <taxon>Zoopagomycota</taxon>
        <taxon>Kickxellomycotina</taxon>
        <taxon>Kickxellomycetes</taxon>
        <taxon>Kickxellales</taxon>
        <taxon>Kickxellaceae</taxon>
        <taxon>Kickxella</taxon>
    </lineage>
</organism>
<evidence type="ECO:0000313" key="1">
    <source>
        <dbReference type="EMBL" id="KAJ1891616.1"/>
    </source>
</evidence>
<accession>A0ACC1IIX1</accession>
<comment type="caution">
    <text evidence="1">The sequence shown here is derived from an EMBL/GenBank/DDBJ whole genome shotgun (WGS) entry which is preliminary data.</text>
</comment>
<protein>
    <submittedName>
        <fullName evidence="1">Uncharacterized protein</fullName>
    </submittedName>
</protein>
<evidence type="ECO:0000313" key="2">
    <source>
        <dbReference type="Proteomes" id="UP001150581"/>
    </source>
</evidence>
<dbReference type="EMBL" id="JANBPG010001129">
    <property type="protein sequence ID" value="KAJ1891616.1"/>
    <property type="molecule type" value="Genomic_DNA"/>
</dbReference>
<dbReference type="Proteomes" id="UP001150581">
    <property type="component" value="Unassembled WGS sequence"/>
</dbReference>
<gene>
    <name evidence="1" type="ORF">LPJ66_006816</name>
</gene>
<reference evidence="1" key="1">
    <citation type="submission" date="2022-07" db="EMBL/GenBank/DDBJ databases">
        <title>Phylogenomic reconstructions and comparative analyses of Kickxellomycotina fungi.</title>
        <authorList>
            <person name="Reynolds N.K."/>
            <person name="Stajich J.E."/>
            <person name="Barry K."/>
            <person name="Grigoriev I.V."/>
            <person name="Crous P."/>
            <person name="Smith M.E."/>
        </authorList>
    </citation>
    <scope>NUCLEOTIDE SEQUENCE</scope>
    <source>
        <strain evidence="1">Benny 63K</strain>
    </source>
</reference>
<keyword evidence="2" id="KW-1185">Reference proteome</keyword>
<proteinExistence type="predicted"/>